<dbReference type="GO" id="GO:0006351">
    <property type="term" value="P:DNA-templated transcription"/>
    <property type="evidence" value="ECO:0007669"/>
    <property type="project" value="InterPro"/>
</dbReference>
<proteinExistence type="predicted"/>
<dbReference type="PANTHER" id="PTHR11477">
    <property type="entry name" value="TRANSCRIPTION FACTOR S-II ZINC FINGER DOMAIN-CONTAINING PROTEIN"/>
    <property type="match status" value="1"/>
</dbReference>
<dbReference type="PANTHER" id="PTHR11477:SF0">
    <property type="entry name" value="IP08861P-RELATED"/>
    <property type="match status" value="1"/>
</dbReference>
<keyword evidence="2" id="KW-0863">Zinc-finger</keyword>
<dbReference type="SUPFAM" id="SSF57783">
    <property type="entry name" value="Zinc beta-ribbon"/>
    <property type="match status" value="1"/>
</dbReference>
<evidence type="ECO:0000259" key="5">
    <source>
        <dbReference type="PROSITE" id="PS51321"/>
    </source>
</evidence>
<dbReference type="Pfam" id="PF07500">
    <property type="entry name" value="TFIIS_M"/>
    <property type="match status" value="1"/>
</dbReference>
<dbReference type="InterPro" id="IPR035100">
    <property type="entry name" value="TF_IIS-typ"/>
</dbReference>
<accession>A0A6C0BT91</accession>
<dbReference type="PROSITE" id="PS00466">
    <property type="entry name" value="ZF_TFIIS_1"/>
    <property type="match status" value="1"/>
</dbReference>
<keyword evidence="3" id="KW-0862">Zinc</keyword>
<protein>
    <recommendedName>
        <fullName evidence="7">TFIIS-type domain-containing protein</fullName>
    </recommendedName>
</protein>
<keyword evidence="1" id="KW-0479">Metal-binding</keyword>
<evidence type="ECO:0008006" key="7">
    <source>
        <dbReference type="Google" id="ProtNLM"/>
    </source>
</evidence>
<dbReference type="GO" id="GO:0003676">
    <property type="term" value="F:nucleic acid binding"/>
    <property type="evidence" value="ECO:0007669"/>
    <property type="project" value="InterPro"/>
</dbReference>
<evidence type="ECO:0000256" key="2">
    <source>
        <dbReference type="ARBA" id="ARBA00022771"/>
    </source>
</evidence>
<sequence length="175" mass="21234">MEKFNNVDDKYRSMMVDLYQKEIKDKKMCQSIEKSVYNYCIQICKKRNIKRRWDNEIFKNIYISKNRSLYSNITKSYIKNNNFKNKILSGEIDINKIADLSSYDIFPENWKELLDEKIKRDKLKFELKPEAMTDVFKCRRCNSRSCSYYEVQTRSADEPMTQFINCLNCGNRWRQ</sequence>
<dbReference type="SUPFAM" id="SSF46942">
    <property type="entry name" value="Elongation factor TFIIS domain 2"/>
    <property type="match status" value="1"/>
</dbReference>
<dbReference type="Gene3D" id="1.10.472.30">
    <property type="entry name" value="Transcription elongation factor S-II, central domain"/>
    <property type="match status" value="1"/>
</dbReference>
<dbReference type="GO" id="GO:0008270">
    <property type="term" value="F:zinc ion binding"/>
    <property type="evidence" value="ECO:0007669"/>
    <property type="project" value="UniProtKB-KW"/>
</dbReference>
<feature type="domain" description="TFIIS central" evidence="5">
    <location>
        <begin position="7"/>
        <end position="133"/>
    </location>
</feature>
<dbReference type="Gene3D" id="2.20.25.10">
    <property type="match status" value="1"/>
</dbReference>
<dbReference type="SMART" id="SM00440">
    <property type="entry name" value="ZnF_C2C2"/>
    <property type="match status" value="1"/>
</dbReference>
<dbReference type="AlphaFoldDB" id="A0A6C0BT91"/>
<dbReference type="PROSITE" id="PS51321">
    <property type="entry name" value="TFIIS_CENTRAL"/>
    <property type="match status" value="1"/>
</dbReference>
<dbReference type="Pfam" id="PF01096">
    <property type="entry name" value="Zn_ribbon_TFIIS"/>
    <property type="match status" value="1"/>
</dbReference>
<dbReference type="EMBL" id="MN739246">
    <property type="protein sequence ID" value="QHS95280.1"/>
    <property type="molecule type" value="Genomic_DNA"/>
</dbReference>
<dbReference type="InterPro" id="IPR001222">
    <property type="entry name" value="Znf_TFIIS"/>
</dbReference>
<feature type="domain" description="TFIIS-type" evidence="4">
    <location>
        <begin position="134"/>
        <end position="174"/>
    </location>
</feature>
<organism evidence="6">
    <name type="scientific">viral metagenome</name>
    <dbReference type="NCBI Taxonomy" id="1070528"/>
    <lineage>
        <taxon>unclassified sequences</taxon>
        <taxon>metagenomes</taxon>
        <taxon>organismal metagenomes</taxon>
    </lineage>
</organism>
<dbReference type="GO" id="GO:0005634">
    <property type="term" value="C:nucleus"/>
    <property type="evidence" value="ECO:0007669"/>
    <property type="project" value="TreeGrafter"/>
</dbReference>
<evidence type="ECO:0000259" key="4">
    <source>
        <dbReference type="PROSITE" id="PS51133"/>
    </source>
</evidence>
<dbReference type="InterPro" id="IPR036575">
    <property type="entry name" value="TFIIS_cen_dom_sf"/>
</dbReference>
<name>A0A6C0BT91_9ZZZZ</name>
<dbReference type="PROSITE" id="PS51133">
    <property type="entry name" value="ZF_TFIIS_2"/>
    <property type="match status" value="1"/>
</dbReference>
<dbReference type="PIRSF" id="PIRSF006704">
    <property type="entry name" value="TF_IIS"/>
    <property type="match status" value="1"/>
</dbReference>
<dbReference type="InterPro" id="IPR003618">
    <property type="entry name" value="TFIIS_cen_dom"/>
</dbReference>
<evidence type="ECO:0000256" key="1">
    <source>
        <dbReference type="ARBA" id="ARBA00022723"/>
    </source>
</evidence>
<reference evidence="6" key="1">
    <citation type="journal article" date="2020" name="Nature">
        <title>Giant virus diversity and host interactions through global metagenomics.</title>
        <authorList>
            <person name="Schulz F."/>
            <person name="Roux S."/>
            <person name="Paez-Espino D."/>
            <person name="Jungbluth S."/>
            <person name="Walsh D.A."/>
            <person name="Denef V.J."/>
            <person name="McMahon K.D."/>
            <person name="Konstantinidis K.T."/>
            <person name="Eloe-Fadrosh E.A."/>
            <person name="Kyrpides N.C."/>
            <person name="Woyke T."/>
        </authorList>
    </citation>
    <scope>NUCLEOTIDE SEQUENCE</scope>
    <source>
        <strain evidence="6">GVMAG-M-3300018428-35</strain>
    </source>
</reference>
<evidence type="ECO:0000313" key="6">
    <source>
        <dbReference type="EMBL" id="QHS95280.1"/>
    </source>
</evidence>
<dbReference type="CDD" id="cd13749">
    <property type="entry name" value="Zn-ribbon_TFIIS"/>
    <property type="match status" value="1"/>
</dbReference>
<evidence type="ECO:0000256" key="3">
    <source>
        <dbReference type="ARBA" id="ARBA00022833"/>
    </source>
</evidence>